<dbReference type="EMBL" id="UHIA01000004">
    <property type="protein sequence ID" value="SUO98207.1"/>
    <property type="molecule type" value="Genomic_DNA"/>
</dbReference>
<evidence type="ECO:0000313" key="8">
    <source>
        <dbReference type="Proteomes" id="UP000254575"/>
    </source>
</evidence>
<dbReference type="Proteomes" id="UP000254575">
    <property type="component" value="Unassembled WGS sequence"/>
</dbReference>
<dbReference type="PANTHER" id="PTHR43461">
    <property type="entry name" value="TRANSMEMBRANE PROTEIN 256"/>
    <property type="match status" value="1"/>
</dbReference>
<keyword evidence="3 6" id="KW-0812">Transmembrane</keyword>
<dbReference type="AlphaFoldDB" id="A0A380N330"/>
<dbReference type="InterPro" id="IPR006696">
    <property type="entry name" value="DUF423"/>
</dbReference>
<feature type="transmembrane region" description="Helical" evidence="6">
    <location>
        <begin position="89"/>
        <end position="110"/>
    </location>
</feature>
<proteinExistence type="inferred from homology"/>
<evidence type="ECO:0000313" key="7">
    <source>
        <dbReference type="EMBL" id="SUO98207.1"/>
    </source>
</evidence>
<comment type="subcellular location">
    <subcellularLocation>
        <location evidence="1">Membrane</location>
        <topology evidence="1">Multi-pass membrane protein</topology>
    </subcellularLocation>
</comment>
<keyword evidence="4 6" id="KW-1133">Transmembrane helix</keyword>
<comment type="similarity">
    <text evidence="2">Belongs to the UPF0382 family.</text>
</comment>
<evidence type="ECO:0000256" key="2">
    <source>
        <dbReference type="ARBA" id="ARBA00009694"/>
    </source>
</evidence>
<protein>
    <submittedName>
        <fullName evidence="7">Protein of uncharacterized function (DUF423)</fullName>
    </submittedName>
</protein>
<keyword evidence="5 6" id="KW-0472">Membrane</keyword>
<evidence type="ECO:0000256" key="5">
    <source>
        <dbReference type="ARBA" id="ARBA00023136"/>
    </source>
</evidence>
<dbReference type="Pfam" id="PF04241">
    <property type="entry name" value="DUF423"/>
    <property type="match status" value="1"/>
</dbReference>
<evidence type="ECO:0000256" key="1">
    <source>
        <dbReference type="ARBA" id="ARBA00004141"/>
    </source>
</evidence>
<dbReference type="PANTHER" id="PTHR43461:SF1">
    <property type="entry name" value="TRANSMEMBRANE PROTEIN 256"/>
    <property type="match status" value="1"/>
</dbReference>
<evidence type="ECO:0000256" key="3">
    <source>
        <dbReference type="ARBA" id="ARBA00022692"/>
    </source>
</evidence>
<gene>
    <name evidence="7" type="primary">ygdD</name>
    <name evidence="7" type="ORF">NCTC10717_01948</name>
</gene>
<keyword evidence="8" id="KW-1185">Reference proteome</keyword>
<organism evidence="7 8">
    <name type="scientific">Suttonella indologenes</name>
    <dbReference type="NCBI Taxonomy" id="13276"/>
    <lineage>
        <taxon>Bacteria</taxon>
        <taxon>Pseudomonadati</taxon>
        <taxon>Pseudomonadota</taxon>
        <taxon>Gammaproteobacteria</taxon>
        <taxon>Cardiobacteriales</taxon>
        <taxon>Cardiobacteriaceae</taxon>
        <taxon>Suttonella</taxon>
    </lineage>
</organism>
<feature type="transmembrane region" description="Helical" evidence="6">
    <location>
        <begin position="62"/>
        <end position="83"/>
    </location>
</feature>
<dbReference type="RefSeq" id="WP_172459490.1">
    <property type="nucleotide sequence ID" value="NZ_UHIA01000004.1"/>
</dbReference>
<name>A0A380N330_9GAMM</name>
<evidence type="ECO:0000256" key="6">
    <source>
        <dbReference type="SAM" id="Phobius"/>
    </source>
</evidence>
<dbReference type="GO" id="GO:0005886">
    <property type="term" value="C:plasma membrane"/>
    <property type="evidence" value="ECO:0007669"/>
    <property type="project" value="TreeGrafter"/>
</dbReference>
<sequence length="113" mass="12588">MKTWQIVGISGALLWLIIGAATGHYTMPPQEAVWMEKAQRYHIVHALALLWLSGQSPARAKVAMLWSFGALLFSGSLYLMVLTGLPLRYVVPVGGVSMLLGWILLLWQVLREK</sequence>
<accession>A0A380N330</accession>
<evidence type="ECO:0000256" key="4">
    <source>
        <dbReference type="ARBA" id="ARBA00022989"/>
    </source>
</evidence>
<feature type="transmembrane region" description="Helical" evidence="6">
    <location>
        <begin position="6"/>
        <end position="27"/>
    </location>
</feature>
<reference evidence="7 8" key="1">
    <citation type="submission" date="2018-06" db="EMBL/GenBank/DDBJ databases">
        <authorList>
            <consortium name="Pathogen Informatics"/>
            <person name="Doyle S."/>
        </authorList>
    </citation>
    <scope>NUCLEOTIDE SEQUENCE [LARGE SCALE GENOMIC DNA]</scope>
    <source>
        <strain evidence="7 8">NCTC10717</strain>
    </source>
</reference>